<evidence type="ECO:0000313" key="7">
    <source>
        <dbReference type="EMBL" id="MBB3896871.1"/>
    </source>
</evidence>
<evidence type="ECO:0000256" key="2">
    <source>
        <dbReference type="ARBA" id="ARBA00008854"/>
    </source>
</evidence>
<feature type="transmembrane region" description="Helical" evidence="6">
    <location>
        <begin position="6"/>
        <end position="25"/>
    </location>
</feature>
<evidence type="ECO:0000256" key="1">
    <source>
        <dbReference type="ARBA" id="ARBA00004167"/>
    </source>
</evidence>
<dbReference type="EMBL" id="JACIDJ010000001">
    <property type="protein sequence ID" value="MBB3896871.1"/>
    <property type="molecule type" value="Genomic_DNA"/>
</dbReference>
<protein>
    <submittedName>
        <fullName evidence="7">LemA protein</fullName>
    </submittedName>
</protein>
<keyword evidence="5 6" id="KW-0472">Membrane</keyword>
<dbReference type="SUPFAM" id="SSF140478">
    <property type="entry name" value="LemA-like"/>
    <property type="match status" value="1"/>
</dbReference>
<dbReference type="PANTHER" id="PTHR34478">
    <property type="entry name" value="PROTEIN LEMA"/>
    <property type="match status" value="1"/>
</dbReference>
<comment type="caution">
    <text evidence="7">The sequence shown here is derived from an EMBL/GenBank/DDBJ whole genome shotgun (WGS) entry which is preliminary data.</text>
</comment>
<evidence type="ECO:0000313" key="8">
    <source>
        <dbReference type="Proteomes" id="UP000553193"/>
    </source>
</evidence>
<dbReference type="Gene3D" id="1.20.1440.20">
    <property type="entry name" value="LemA-like domain"/>
    <property type="match status" value="1"/>
</dbReference>
<sequence length="189" mass="21352">MELVYILGGVLVLVAAYVIVTYNRLVGLRIRVREAWSDIQVQMKRRYDLIPNLVETVRGYAGHERETLEKVVRARGEAMSNQGSPEAQARSENALQSTLKSLFALSEAYPELKADANFRQLQQELTETENRIKMSRRFYNGTARELNVSVEQFPSNVVAKSFGFAASEFFTLDEAEAEAASRPVPVSFR</sequence>
<dbReference type="AlphaFoldDB" id="A0A840A6L3"/>
<keyword evidence="3 6" id="KW-0812">Transmembrane</keyword>
<evidence type="ECO:0000256" key="5">
    <source>
        <dbReference type="ARBA" id="ARBA00023136"/>
    </source>
</evidence>
<accession>A0A840A6L3</accession>
<dbReference type="Pfam" id="PF04011">
    <property type="entry name" value="LemA"/>
    <property type="match status" value="1"/>
</dbReference>
<dbReference type="PANTHER" id="PTHR34478:SF1">
    <property type="entry name" value="PROTEIN LEMA"/>
    <property type="match status" value="1"/>
</dbReference>
<comment type="similarity">
    <text evidence="2">Belongs to the LemA family.</text>
</comment>
<evidence type="ECO:0000256" key="6">
    <source>
        <dbReference type="SAM" id="Phobius"/>
    </source>
</evidence>
<keyword evidence="8" id="KW-1185">Reference proteome</keyword>
<dbReference type="Proteomes" id="UP000553193">
    <property type="component" value="Unassembled WGS sequence"/>
</dbReference>
<reference evidence="7 8" key="1">
    <citation type="submission" date="2020-08" db="EMBL/GenBank/DDBJ databases">
        <title>Genomic Encyclopedia of Type Strains, Phase IV (KMG-IV): sequencing the most valuable type-strain genomes for metagenomic binning, comparative biology and taxonomic classification.</title>
        <authorList>
            <person name="Goeker M."/>
        </authorList>
    </citation>
    <scope>NUCLEOTIDE SEQUENCE [LARGE SCALE GENOMIC DNA]</scope>
    <source>
        <strain evidence="7 8">DSM 19979</strain>
    </source>
</reference>
<gene>
    <name evidence="7" type="ORF">GGQ83_000297</name>
</gene>
<dbReference type="RefSeq" id="WP_184381825.1">
    <property type="nucleotide sequence ID" value="NZ_JACIDJ010000001.1"/>
</dbReference>
<evidence type="ECO:0000256" key="4">
    <source>
        <dbReference type="ARBA" id="ARBA00022989"/>
    </source>
</evidence>
<dbReference type="InterPro" id="IPR007156">
    <property type="entry name" value="MamQ_LemA"/>
</dbReference>
<proteinExistence type="inferred from homology"/>
<name>A0A840A6L3_9PROT</name>
<dbReference type="GO" id="GO:0016020">
    <property type="term" value="C:membrane"/>
    <property type="evidence" value="ECO:0007669"/>
    <property type="project" value="UniProtKB-SubCell"/>
</dbReference>
<dbReference type="InterPro" id="IPR023353">
    <property type="entry name" value="LemA-like_dom_sf"/>
</dbReference>
<organism evidence="7 8">
    <name type="scientific">Roseococcus suduntuyensis</name>
    <dbReference type="NCBI Taxonomy" id="455361"/>
    <lineage>
        <taxon>Bacteria</taxon>
        <taxon>Pseudomonadati</taxon>
        <taxon>Pseudomonadota</taxon>
        <taxon>Alphaproteobacteria</taxon>
        <taxon>Acetobacterales</taxon>
        <taxon>Roseomonadaceae</taxon>
        <taxon>Roseococcus</taxon>
    </lineage>
</organism>
<comment type="subcellular location">
    <subcellularLocation>
        <location evidence="1">Membrane</location>
        <topology evidence="1">Single-pass membrane protein</topology>
    </subcellularLocation>
</comment>
<evidence type="ECO:0000256" key="3">
    <source>
        <dbReference type="ARBA" id="ARBA00022692"/>
    </source>
</evidence>
<keyword evidence="4 6" id="KW-1133">Transmembrane helix</keyword>